<reference evidence="1" key="1">
    <citation type="submission" date="2020-06" db="EMBL/GenBank/DDBJ databases">
        <title>Draft genome of Bugula neritina, a colonial animal packing powerful symbionts and potential medicines.</title>
        <authorList>
            <person name="Rayko M."/>
        </authorList>
    </citation>
    <scope>NUCLEOTIDE SEQUENCE [LARGE SCALE GENOMIC DNA]</scope>
    <source>
        <strain evidence="1">Kwan_BN1</strain>
    </source>
</reference>
<gene>
    <name evidence="1" type="ORF">EB796_019659</name>
</gene>
<protein>
    <submittedName>
        <fullName evidence="1">Uncharacterized protein</fullName>
    </submittedName>
</protein>
<accession>A0A7J7J734</accession>
<dbReference type="EMBL" id="VXIV02002914">
    <property type="protein sequence ID" value="KAF6022030.1"/>
    <property type="molecule type" value="Genomic_DNA"/>
</dbReference>
<evidence type="ECO:0000313" key="1">
    <source>
        <dbReference type="EMBL" id="KAF6022030.1"/>
    </source>
</evidence>
<keyword evidence="2" id="KW-1185">Reference proteome</keyword>
<organism evidence="1 2">
    <name type="scientific">Bugula neritina</name>
    <name type="common">Brown bryozoan</name>
    <name type="synonym">Sertularia neritina</name>
    <dbReference type="NCBI Taxonomy" id="10212"/>
    <lineage>
        <taxon>Eukaryota</taxon>
        <taxon>Metazoa</taxon>
        <taxon>Spiralia</taxon>
        <taxon>Lophotrochozoa</taxon>
        <taxon>Bryozoa</taxon>
        <taxon>Gymnolaemata</taxon>
        <taxon>Cheilostomatida</taxon>
        <taxon>Flustrina</taxon>
        <taxon>Buguloidea</taxon>
        <taxon>Bugulidae</taxon>
        <taxon>Bugula</taxon>
    </lineage>
</organism>
<evidence type="ECO:0000313" key="2">
    <source>
        <dbReference type="Proteomes" id="UP000593567"/>
    </source>
</evidence>
<proteinExistence type="predicted"/>
<name>A0A7J7J734_BUGNE</name>
<comment type="caution">
    <text evidence="1">The sequence shown here is derived from an EMBL/GenBank/DDBJ whole genome shotgun (WGS) entry which is preliminary data.</text>
</comment>
<dbReference type="Proteomes" id="UP000593567">
    <property type="component" value="Unassembled WGS sequence"/>
</dbReference>
<dbReference type="AlphaFoldDB" id="A0A7J7J734"/>
<sequence>MSNVKRSHETSHCRAECDDGSLHLYGYNCSSFTLKETLSANNPQSILPAVLHTAAAEPRVVVILNHYSQYFSQLLYFFILQLL</sequence>